<evidence type="ECO:0000256" key="1">
    <source>
        <dbReference type="SAM" id="SignalP"/>
    </source>
</evidence>
<reference evidence="2 3" key="1">
    <citation type="submission" date="2017-05" db="EMBL/GenBank/DDBJ databases">
        <authorList>
            <person name="Varghese N."/>
            <person name="Submissions S."/>
        </authorList>
    </citation>
    <scope>NUCLEOTIDE SEQUENCE [LARGE SCALE GENOMIC DNA]</scope>
    <source>
        <strain evidence="2 3">DSM 15522</strain>
    </source>
</reference>
<feature type="chain" id="PRO_5045148990" description="Porin" evidence="1">
    <location>
        <begin position="22"/>
        <end position="378"/>
    </location>
</feature>
<dbReference type="Gene3D" id="2.40.160.10">
    <property type="entry name" value="Porin"/>
    <property type="match status" value="1"/>
</dbReference>
<evidence type="ECO:0008006" key="4">
    <source>
        <dbReference type="Google" id="ProtNLM"/>
    </source>
</evidence>
<proteinExistence type="predicted"/>
<dbReference type="EMBL" id="FXUB01000001">
    <property type="protein sequence ID" value="SMP09166.1"/>
    <property type="molecule type" value="Genomic_DNA"/>
</dbReference>
<organism evidence="2 3">
    <name type="scientific">Desulfurobacterium pacificum</name>
    <dbReference type="NCBI Taxonomy" id="240166"/>
    <lineage>
        <taxon>Bacteria</taxon>
        <taxon>Pseudomonadati</taxon>
        <taxon>Aquificota</taxon>
        <taxon>Aquificia</taxon>
        <taxon>Desulfurobacteriales</taxon>
        <taxon>Desulfurobacteriaceae</taxon>
        <taxon>Desulfurobacterium</taxon>
    </lineage>
</organism>
<accession>A0ABY1NJD6</accession>
<keyword evidence="1" id="KW-0732">Signal</keyword>
<protein>
    <recommendedName>
        <fullName evidence="4">Porin</fullName>
    </recommendedName>
</protein>
<dbReference type="InterPro" id="IPR023614">
    <property type="entry name" value="Porin_dom_sf"/>
</dbReference>
<comment type="caution">
    <text evidence="2">The sequence shown here is derived from an EMBL/GenBank/DDBJ whole genome shotgun (WGS) entry which is preliminary data.</text>
</comment>
<keyword evidence="3" id="KW-1185">Reference proteome</keyword>
<evidence type="ECO:0000313" key="2">
    <source>
        <dbReference type="EMBL" id="SMP09166.1"/>
    </source>
</evidence>
<dbReference type="RefSeq" id="WP_283400187.1">
    <property type="nucleotide sequence ID" value="NZ_FXUB01000001.1"/>
</dbReference>
<feature type="signal peptide" evidence="1">
    <location>
        <begin position="1"/>
        <end position="21"/>
    </location>
</feature>
<gene>
    <name evidence="2" type="ORF">SAMN06265339_0701</name>
</gene>
<dbReference type="SUPFAM" id="SSF56935">
    <property type="entry name" value="Porins"/>
    <property type="match status" value="1"/>
</dbReference>
<dbReference type="Proteomes" id="UP001157911">
    <property type="component" value="Unassembled WGS sequence"/>
</dbReference>
<evidence type="ECO:0000313" key="3">
    <source>
        <dbReference type="Proteomes" id="UP001157911"/>
    </source>
</evidence>
<sequence length="378" mass="43047">MRKKLLLAGLLLIGTSSHALAQQATILINGVPVKQLYVDSEGRLYLTPGEGRKPVKIEIPTTSKTALSSKEKKIKISGKAFIHYDVDLKNPSHPNAFKLTRNYVELRGYFNKKDYFRTTLDAHQDDDGSYRTRLKYAYVYFSDVLPYTGVELGLAHRPWIDWEEHHGWLHRDVEETFIENHSGAGLINSADTGIDFKGKHGIASWEFGIFNGEGYHGEEESKHFGKSLEGRLSLNLFKGFILSGHTTHIFDLKGENMDRHIYQIHAVYNNPYLLVAAQYIWDKDDYHNATDVKQKGYSINGDLKLKTLTGYPITLFARYDSWNPNTGRPDDSRKHFVYGASYTLNPFVKFSLAQDRKIVKSNGGNDSNTFMAVTNVKW</sequence>
<name>A0ABY1NJD6_9BACT</name>